<feature type="domain" description="Phage integrase central" evidence="6">
    <location>
        <begin position="99"/>
        <end position="182"/>
    </location>
</feature>
<evidence type="ECO:0000313" key="8">
    <source>
        <dbReference type="Proteomes" id="UP000193307"/>
    </source>
</evidence>
<dbReference type="InterPro" id="IPR013762">
    <property type="entry name" value="Integrase-like_cat_sf"/>
</dbReference>
<keyword evidence="3" id="KW-0238">DNA-binding</keyword>
<accession>A0A1Y5TQ48</accession>
<name>A0A1Y5TQ48_9RHOB</name>
<dbReference type="STRING" id="658057.SAMN04488032_12010"/>
<dbReference type="GO" id="GO:0015074">
    <property type="term" value="P:DNA integration"/>
    <property type="evidence" value="ECO:0007669"/>
    <property type="project" value="UniProtKB-KW"/>
</dbReference>
<evidence type="ECO:0000256" key="4">
    <source>
        <dbReference type="ARBA" id="ARBA00023172"/>
    </source>
</evidence>
<proteinExistence type="inferred from homology"/>
<dbReference type="Gene3D" id="3.30.160.390">
    <property type="entry name" value="Integrase, DNA-binding domain"/>
    <property type="match status" value="1"/>
</dbReference>
<dbReference type="Gene3D" id="1.10.150.130">
    <property type="match status" value="1"/>
</dbReference>
<dbReference type="InterPro" id="IPR053876">
    <property type="entry name" value="Phage_int_M"/>
</dbReference>
<dbReference type="GO" id="GO:0006310">
    <property type="term" value="P:DNA recombination"/>
    <property type="evidence" value="ECO:0007669"/>
    <property type="project" value="UniProtKB-KW"/>
</dbReference>
<evidence type="ECO:0000313" key="7">
    <source>
        <dbReference type="EMBL" id="SLN69325.1"/>
    </source>
</evidence>
<keyword evidence="2" id="KW-0229">DNA integration</keyword>
<dbReference type="Pfam" id="PF22022">
    <property type="entry name" value="Phage_int_M"/>
    <property type="match status" value="1"/>
</dbReference>
<evidence type="ECO:0000259" key="5">
    <source>
        <dbReference type="Pfam" id="PF13356"/>
    </source>
</evidence>
<dbReference type="Pfam" id="PF13356">
    <property type="entry name" value="Arm-DNA-bind_3"/>
    <property type="match status" value="1"/>
</dbReference>
<evidence type="ECO:0000256" key="3">
    <source>
        <dbReference type="ARBA" id="ARBA00023125"/>
    </source>
</evidence>
<dbReference type="EMBL" id="FWFW01000019">
    <property type="protein sequence ID" value="SLN69325.1"/>
    <property type="molecule type" value="Genomic_DNA"/>
</dbReference>
<dbReference type="InterPro" id="IPR010998">
    <property type="entry name" value="Integrase_recombinase_N"/>
</dbReference>
<feature type="domain" description="Integrase DNA-binding" evidence="5">
    <location>
        <begin position="4"/>
        <end position="83"/>
    </location>
</feature>
<dbReference type="RefSeq" id="WP_085850772.1">
    <property type="nucleotide sequence ID" value="NZ_FNZV01000020.1"/>
</dbReference>
<organism evidence="7 8">
    <name type="scientific">Pacificibacter marinus</name>
    <dbReference type="NCBI Taxonomy" id="658057"/>
    <lineage>
        <taxon>Bacteria</taxon>
        <taxon>Pseudomonadati</taxon>
        <taxon>Pseudomonadota</taxon>
        <taxon>Alphaproteobacteria</taxon>
        <taxon>Rhodobacterales</taxon>
        <taxon>Roseobacteraceae</taxon>
        <taxon>Pacificibacter</taxon>
    </lineage>
</organism>
<dbReference type="GO" id="GO:0003677">
    <property type="term" value="F:DNA binding"/>
    <property type="evidence" value="ECO:0007669"/>
    <property type="project" value="UniProtKB-KW"/>
</dbReference>
<dbReference type="CDD" id="cd00801">
    <property type="entry name" value="INT_P4_C"/>
    <property type="match status" value="1"/>
</dbReference>
<comment type="similarity">
    <text evidence="1">Belongs to the 'phage' integrase family.</text>
</comment>
<dbReference type="AlphaFoldDB" id="A0A1Y5TQ48"/>
<dbReference type="Proteomes" id="UP000193307">
    <property type="component" value="Unassembled WGS sequence"/>
</dbReference>
<sequence length="397" mass="44628">MPILTALKINNAPAGTYSDGDGLRLFKRESSGKWEWRYQFMGKRRDMGLGPWPTVSLKEARLERDKWAAVRRGGQDPLTVRNAQRDVARRAMEKSDPTFEEMARQTFEAKRGGLRGDGIRGRWFSPIKHHAIPKLGSRKIADIDQHDIYNALKPIWHTKHPTAKKVVERMRMVFLHAQMTGVDCDPVTVDRAKHILGEIKSTAQNHASIPWQDAPSIYAKLSKAPSGQAIRFLMLTGVRSAAARRAMFSEIQGDIWTVPSDRVKGAEGKVSDFRVPLSSAALDLIEQCSLFGSEFIFPSPSGMAGISDVGAAKQLKLVAPKMTIHGLRSTFRTWVQDTAQPWDVAETVLGHSIGNKVERAYTRSDLLDQRRILMQKWANFLTQQDDKVVNPYGRTTR</sequence>
<dbReference type="OrthoDB" id="9795573at2"/>
<dbReference type="InterPro" id="IPR050808">
    <property type="entry name" value="Phage_Integrase"/>
</dbReference>
<dbReference type="PANTHER" id="PTHR30629:SF2">
    <property type="entry name" value="PROPHAGE INTEGRASE INTS-RELATED"/>
    <property type="match status" value="1"/>
</dbReference>
<evidence type="ECO:0000259" key="6">
    <source>
        <dbReference type="Pfam" id="PF22022"/>
    </source>
</evidence>
<dbReference type="InterPro" id="IPR038488">
    <property type="entry name" value="Integrase_DNA-bd_sf"/>
</dbReference>
<dbReference type="InterPro" id="IPR011010">
    <property type="entry name" value="DNA_brk_join_enz"/>
</dbReference>
<gene>
    <name evidence="7" type="primary">intA_3</name>
    <name evidence="7" type="ORF">PAM7971_03702</name>
</gene>
<keyword evidence="4" id="KW-0233">DNA recombination</keyword>
<evidence type="ECO:0000256" key="1">
    <source>
        <dbReference type="ARBA" id="ARBA00008857"/>
    </source>
</evidence>
<keyword evidence="8" id="KW-1185">Reference proteome</keyword>
<evidence type="ECO:0000256" key="2">
    <source>
        <dbReference type="ARBA" id="ARBA00022908"/>
    </source>
</evidence>
<protein>
    <submittedName>
        <fullName evidence="7">Prophage CP4-57 integrase</fullName>
    </submittedName>
</protein>
<reference evidence="7 8" key="1">
    <citation type="submission" date="2017-03" db="EMBL/GenBank/DDBJ databases">
        <authorList>
            <person name="Afonso C.L."/>
            <person name="Miller P.J."/>
            <person name="Scott M.A."/>
            <person name="Spackman E."/>
            <person name="Goraichik I."/>
            <person name="Dimitrov K.M."/>
            <person name="Suarez D.L."/>
            <person name="Swayne D.E."/>
        </authorList>
    </citation>
    <scope>NUCLEOTIDE SEQUENCE [LARGE SCALE GENOMIC DNA]</scope>
    <source>
        <strain evidence="7 8">CECT 7971</strain>
    </source>
</reference>
<dbReference type="SUPFAM" id="SSF56349">
    <property type="entry name" value="DNA breaking-rejoining enzymes"/>
    <property type="match status" value="1"/>
</dbReference>
<dbReference type="InterPro" id="IPR025166">
    <property type="entry name" value="Integrase_DNA_bind_dom"/>
</dbReference>
<dbReference type="Gene3D" id="1.10.443.10">
    <property type="entry name" value="Intergrase catalytic core"/>
    <property type="match status" value="1"/>
</dbReference>
<dbReference type="PANTHER" id="PTHR30629">
    <property type="entry name" value="PROPHAGE INTEGRASE"/>
    <property type="match status" value="1"/>
</dbReference>